<evidence type="ECO:0000256" key="2">
    <source>
        <dbReference type="ARBA" id="ARBA00023172"/>
    </source>
</evidence>
<keyword evidence="2" id="KW-0233">DNA recombination</keyword>
<dbReference type="EMBL" id="JBHSCZ010000002">
    <property type="protein sequence ID" value="MFC4263229.1"/>
    <property type="molecule type" value="Genomic_DNA"/>
</dbReference>
<dbReference type="Pfam" id="PF02565">
    <property type="entry name" value="RecO_C"/>
    <property type="match status" value="1"/>
</dbReference>
<dbReference type="SUPFAM" id="SSF50249">
    <property type="entry name" value="Nucleic acid-binding proteins"/>
    <property type="match status" value="1"/>
</dbReference>
<evidence type="ECO:0000313" key="6">
    <source>
        <dbReference type="Proteomes" id="UP001595907"/>
    </source>
</evidence>
<comment type="caution">
    <text evidence="5">The sequence shown here is derived from an EMBL/GenBank/DDBJ whole genome shotgun (WGS) entry which is preliminary data.</text>
</comment>
<dbReference type="Gene3D" id="2.40.50.140">
    <property type="entry name" value="Nucleic acid-binding proteins"/>
    <property type="match status" value="1"/>
</dbReference>
<sequence length="243" mass="28037">MYKTKAIILKSIKYGETSLVVTAFTELFGVQTYMVNGVRTTKKTGVKAMLYQPASVVEMEVYHNDRNSMHRIKECNRTHVFNQVLTDVVKNSIAAFLMELLYKLLKQPEQNTDLFYFCEDALLQIDAAPTDVVANFPLFLALHLSHFFGFKIDDNFTETTCFLDLQEGMFADDRPHHPYYLEKDIAQPTSEILKTQHPSKLVQIKIPHAKRRLLLTKLMEYYSLHVQDFGTMKTVLIMQTVLG</sequence>
<evidence type="ECO:0000259" key="4">
    <source>
        <dbReference type="Pfam" id="PF11967"/>
    </source>
</evidence>
<keyword evidence="6" id="KW-1185">Reference proteome</keyword>
<dbReference type="PANTHER" id="PTHR33991:SF1">
    <property type="entry name" value="DNA REPAIR PROTEIN RECO"/>
    <property type="match status" value="1"/>
</dbReference>
<dbReference type="PANTHER" id="PTHR33991">
    <property type="entry name" value="DNA REPAIR PROTEIN RECO"/>
    <property type="match status" value="1"/>
</dbReference>
<gene>
    <name evidence="5" type="primary">recO</name>
    <name evidence="5" type="ORF">ACFOWM_10095</name>
</gene>
<proteinExistence type="predicted"/>
<accession>A0ABV8QSZ7</accession>
<evidence type="ECO:0000313" key="5">
    <source>
        <dbReference type="EMBL" id="MFC4263229.1"/>
    </source>
</evidence>
<evidence type="ECO:0000256" key="3">
    <source>
        <dbReference type="ARBA" id="ARBA00023204"/>
    </source>
</evidence>
<dbReference type="NCBIfam" id="TIGR00613">
    <property type="entry name" value="reco"/>
    <property type="match status" value="1"/>
</dbReference>
<keyword evidence="1" id="KW-0227">DNA damage</keyword>
<dbReference type="InterPro" id="IPR012340">
    <property type="entry name" value="NA-bd_OB-fold"/>
</dbReference>
<evidence type="ECO:0000256" key="1">
    <source>
        <dbReference type="ARBA" id="ARBA00022763"/>
    </source>
</evidence>
<protein>
    <submittedName>
        <fullName evidence="5">DNA repair protein RecO</fullName>
    </submittedName>
</protein>
<dbReference type="InterPro" id="IPR003717">
    <property type="entry name" value="RecO"/>
</dbReference>
<keyword evidence="3" id="KW-0234">DNA repair</keyword>
<dbReference type="RefSeq" id="WP_379709512.1">
    <property type="nucleotide sequence ID" value="NZ_JBHSCZ010000002.1"/>
</dbReference>
<dbReference type="Proteomes" id="UP001595907">
    <property type="component" value="Unassembled WGS sequence"/>
</dbReference>
<reference evidence="6" key="1">
    <citation type="journal article" date="2019" name="Int. J. Syst. Evol. Microbiol.">
        <title>The Global Catalogue of Microorganisms (GCM) 10K type strain sequencing project: providing services to taxonomists for standard genome sequencing and annotation.</title>
        <authorList>
            <consortium name="The Broad Institute Genomics Platform"/>
            <consortium name="The Broad Institute Genome Sequencing Center for Infectious Disease"/>
            <person name="Wu L."/>
            <person name="Ma J."/>
        </authorList>
    </citation>
    <scope>NUCLEOTIDE SEQUENCE [LARGE SCALE GENOMIC DNA]</scope>
    <source>
        <strain evidence="6">CECT 8289</strain>
    </source>
</reference>
<dbReference type="Pfam" id="PF11967">
    <property type="entry name" value="RecO_N"/>
    <property type="match status" value="1"/>
</dbReference>
<dbReference type="InterPro" id="IPR022572">
    <property type="entry name" value="DNA_rep/recomb_RecO_N"/>
</dbReference>
<organism evidence="5 6">
    <name type="scientific">Ferruginibacter yonginensis</name>
    <dbReference type="NCBI Taxonomy" id="1310416"/>
    <lineage>
        <taxon>Bacteria</taxon>
        <taxon>Pseudomonadati</taxon>
        <taxon>Bacteroidota</taxon>
        <taxon>Chitinophagia</taxon>
        <taxon>Chitinophagales</taxon>
        <taxon>Chitinophagaceae</taxon>
        <taxon>Ferruginibacter</taxon>
    </lineage>
</organism>
<feature type="domain" description="DNA replication/recombination mediator RecO N-terminal" evidence="4">
    <location>
        <begin position="1"/>
        <end position="78"/>
    </location>
</feature>
<name>A0ABV8QSZ7_9BACT</name>